<keyword evidence="2" id="KW-1185">Reference proteome</keyword>
<feature type="non-terminal residue" evidence="1">
    <location>
        <position position="1"/>
    </location>
</feature>
<sequence>DTTIVGLISDNDETHYREEIQHLTQWCSNNNLVLNTSKTKEVIVDYRSWLVKKAQQRLLQEAETCWTLPSAPDKLLQGHNRKQTERKTAQGIVGSPLPDLDSIYAGRVQKKSRQNAADPTHPGNGLFVLYRFPLENAAASVMKVLVVLALAVFTAGCNANIVWQNQPKQQVDMVKDAFWDYVAKATTTAEDTLRQIRESQLGKEVNTLISESTDAVNKLTDALQTQVAPLTQNFITQFTQEAEQLKARLEKDLTAVSTNLQPYAEEMVASLQRQVEKLKKEAAPYAESMDPEALKAVLLQKSQELKEQLEKSVNQLQAQMVPYTEEMKEKMEQSLDEFQKSMIPLAQSFETQLTQKTQEIQQNLAPLREELRARLDSSAQDLQAQLTALWESFSKTQ</sequence>
<name>A0ACB8VTJ5_9TELE</name>
<accession>A0ACB8VTJ5</accession>
<evidence type="ECO:0000313" key="2">
    <source>
        <dbReference type="Proteomes" id="UP000831701"/>
    </source>
</evidence>
<comment type="caution">
    <text evidence="1">The sequence shown here is derived from an EMBL/GenBank/DDBJ whole genome shotgun (WGS) entry which is preliminary data.</text>
</comment>
<reference evidence="1" key="1">
    <citation type="submission" date="2022-04" db="EMBL/GenBank/DDBJ databases">
        <title>Jade perch genome.</title>
        <authorList>
            <person name="Chao B."/>
        </authorList>
    </citation>
    <scope>NUCLEOTIDE SEQUENCE</scope>
    <source>
        <strain evidence="1">CB-2022</strain>
    </source>
</reference>
<proteinExistence type="predicted"/>
<gene>
    <name evidence="1" type="ORF">L3Q82_015189</name>
</gene>
<organism evidence="1 2">
    <name type="scientific">Scortum barcoo</name>
    <name type="common">barcoo grunter</name>
    <dbReference type="NCBI Taxonomy" id="214431"/>
    <lineage>
        <taxon>Eukaryota</taxon>
        <taxon>Metazoa</taxon>
        <taxon>Chordata</taxon>
        <taxon>Craniata</taxon>
        <taxon>Vertebrata</taxon>
        <taxon>Euteleostomi</taxon>
        <taxon>Actinopterygii</taxon>
        <taxon>Neopterygii</taxon>
        <taxon>Teleostei</taxon>
        <taxon>Neoteleostei</taxon>
        <taxon>Acanthomorphata</taxon>
        <taxon>Eupercaria</taxon>
        <taxon>Centrarchiformes</taxon>
        <taxon>Terapontoidei</taxon>
        <taxon>Terapontidae</taxon>
        <taxon>Scortum</taxon>
    </lineage>
</organism>
<evidence type="ECO:0000313" key="1">
    <source>
        <dbReference type="EMBL" id="KAI3358795.1"/>
    </source>
</evidence>
<dbReference type="EMBL" id="CM041548">
    <property type="protein sequence ID" value="KAI3358795.1"/>
    <property type="molecule type" value="Genomic_DNA"/>
</dbReference>
<protein>
    <submittedName>
        <fullName evidence="1">Uncharacterized protein</fullName>
    </submittedName>
</protein>
<dbReference type="Proteomes" id="UP000831701">
    <property type="component" value="Chromosome 18"/>
</dbReference>